<keyword evidence="2" id="KW-1185">Reference proteome</keyword>
<dbReference type="EMBL" id="CP075869">
    <property type="protein sequence ID" value="QYT04435.1"/>
    <property type="molecule type" value="Genomic_DNA"/>
</dbReference>
<gene>
    <name evidence="1" type="ORF">H0G86_011341</name>
</gene>
<accession>A0A8G0LQJ1</accession>
<dbReference type="Proteomes" id="UP000826661">
    <property type="component" value="Chromosome VI"/>
</dbReference>
<evidence type="ECO:0000313" key="2">
    <source>
        <dbReference type="Proteomes" id="UP000826661"/>
    </source>
</evidence>
<reference evidence="1 2" key="1">
    <citation type="journal article" date="2021" name="BMC Genomics">
        <title>Telomere-to-telomere genome assembly of asparaginase-producing Trichoderma simmonsii.</title>
        <authorList>
            <person name="Chung D."/>
            <person name="Kwon Y.M."/>
            <person name="Yang Y."/>
        </authorList>
    </citation>
    <scope>NUCLEOTIDE SEQUENCE [LARGE SCALE GENOMIC DNA]</scope>
    <source>
        <strain evidence="1 2">GH-Sj1</strain>
    </source>
</reference>
<dbReference type="AlphaFoldDB" id="A0A8G0LQJ1"/>
<organism evidence="1 2">
    <name type="scientific">Trichoderma simmonsii</name>
    <dbReference type="NCBI Taxonomy" id="1491479"/>
    <lineage>
        <taxon>Eukaryota</taxon>
        <taxon>Fungi</taxon>
        <taxon>Dikarya</taxon>
        <taxon>Ascomycota</taxon>
        <taxon>Pezizomycotina</taxon>
        <taxon>Sordariomycetes</taxon>
        <taxon>Hypocreomycetidae</taxon>
        <taxon>Hypocreales</taxon>
        <taxon>Hypocreaceae</taxon>
        <taxon>Trichoderma</taxon>
    </lineage>
</organism>
<name>A0A8G0LQJ1_9HYPO</name>
<protein>
    <submittedName>
        <fullName evidence="1">Uncharacterized protein</fullName>
    </submittedName>
</protein>
<sequence length="102" mass="11475">MGKRKHIEMEMSDSAKMASIALREYGNINPCRLIIDNRGCPLHWLLVVEADWPRRSLCFANYSTLPAEDDQGFKLSAMRSAPELKKQVYLATPNGCHKANPG</sequence>
<proteinExistence type="predicted"/>
<evidence type="ECO:0000313" key="1">
    <source>
        <dbReference type="EMBL" id="QYT04435.1"/>
    </source>
</evidence>